<name>A0AAD9K879_9ANNE</name>
<gene>
    <name evidence="1" type="ORF">LSH36_35g02008</name>
</gene>
<protein>
    <submittedName>
        <fullName evidence="1">Uncharacterized protein</fullName>
    </submittedName>
</protein>
<organism evidence="1 2">
    <name type="scientific">Paralvinella palmiformis</name>
    <dbReference type="NCBI Taxonomy" id="53620"/>
    <lineage>
        <taxon>Eukaryota</taxon>
        <taxon>Metazoa</taxon>
        <taxon>Spiralia</taxon>
        <taxon>Lophotrochozoa</taxon>
        <taxon>Annelida</taxon>
        <taxon>Polychaeta</taxon>
        <taxon>Sedentaria</taxon>
        <taxon>Canalipalpata</taxon>
        <taxon>Terebellida</taxon>
        <taxon>Terebelliformia</taxon>
        <taxon>Alvinellidae</taxon>
        <taxon>Paralvinella</taxon>
    </lineage>
</organism>
<proteinExistence type="predicted"/>
<evidence type="ECO:0000313" key="1">
    <source>
        <dbReference type="EMBL" id="KAK2166774.1"/>
    </source>
</evidence>
<evidence type="ECO:0000313" key="2">
    <source>
        <dbReference type="Proteomes" id="UP001208570"/>
    </source>
</evidence>
<accession>A0AAD9K879</accession>
<sequence length="118" mass="13025">MNNFVFMTAGGSDAALTQVVRSDTWRTDGIFDSAQLIFQHLLPSMLSAVLVFLPVSGIPQGLQYLKADTSEGLEPVIDCFDATYLSGSYRRIQRPVDPDGVIPPVKMRRIVPLFPPEL</sequence>
<reference evidence="1" key="1">
    <citation type="journal article" date="2023" name="Mol. Biol. Evol.">
        <title>Third-Generation Sequencing Reveals the Adaptive Role of the Epigenome in Three Deep-Sea Polychaetes.</title>
        <authorList>
            <person name="Perez M."/>
            <person name="Aroh O."/>
            <person name="Sun Y."/>
            <person name="Lan Y."/>
            <person name="Juniper S.K."/>
            <person name="Young C.R."/>
            <person name="Angers B."/>
            <person name="Qian P.Y."/>
        </authorList>
    </citation>
    <scope>NUCLEOTIDE SEQUENCE</scope>
    <source>
        <strain evidence="1">P08H-3</strain>
    </source>
</reference>
<comment type="caution">
    <text evidence="1">The sequence shown here is derived from an EMBL/GenBank/DDBJ whole genome shotgun (WGS) entry which is preliminary data.</text>
</comment>
<dbReference type="Proteomes" id="UP001208570">
    <property type="component" value="Unassembled WGS sequence"/>
</dbReference>
<dbReference type="AlphaFoldDB" id="A0AAD9K879"/>
<dbReference type="EMBL" id="JAODUP010000035">
    <property type="protein sequence ID" value="KAK2166774.1"/>
    <property type="molecule type" value="Genomic_DNA"/>
</dbReference>
<keyword evidence="2" id="KW-1185">Reference proteome</keyword>